<dbReference type="EMBL" id="JBHRWR010000028">
    <property type="protein sequence ID" value="MFC3577195.1"/>
    <property type="molecule type" value="Genomic_DNA"/>
</dbReference>
<evidence type="ECO:0000313" key="3">
    <source>
        <dbReference type="EMBL" id="MFC3577195.1"/>
    </source>
</evidence>
<evidence type="ECO:0000256" key="2">
    <source>
        <dbReference type="SAM" id="MobiDB-lite"/>
    </source>
</evidence>
<dbReference type="InterPro" id="IPR036396">
    <property type="entry name" value="Cyt_P450_sf"/>
</dbReference>
<dbReference type="PANTHER" id="PTHR46696">
    <property type="entry name" value="P450, PUTATIVE (EUROFUNG)-RELATED"/>
    <property type="match status" value="1"/>
</dbReference>
<feature type="region of interest" description="Disordered" evidence="2">
    <location>
        <begin position="1"/>
        <end position="38"/>
    </location>
</feature>
<organism evidence="3 4">
    <name type="scientific">Streptomyces yaanensis</name>
    <dbReference type="NCBI Taxonomy" id="1142239"/>
    <lineage>
        <taxon>Bacteria</taxon>
        <taxon>Bacillati</taxon>
        <taxon>Actinomycetota</taxon>
        <taxon>Actinomycetes</taxon>
        <taxon>Kitasatosporales</taxon>
        <taxon>Streptomycetaceae</taxon>
        <taxon>Streptomyces</taxon>
    </lineage>
</organism>
<dbReference type="PANTHER" id="PTHR46696:SF1">
    <property type="entry name" value="CYTOCHROME P450 YJIB-RELATED"/>
    <property type="match status" value="1"/>
</dbReference>
<dbReference type="InterPro" id="IPR017972">
    <property type="entry name" value="Cyt_P450_CS"/>
</dbReference>
<comment type="similarity">
    <text evidence="1">Belongs to the cytochrome P450 family.</text>
</comment>
<dbReference type="PROSITE" id="PS00086">
    <property type="entry name" value="CYTOCHROME_P450"/>
    <property type="match status" value="1"/>
</dbReference>
<dbReference type="Gene3D" id="1.10.630.10">
    <property type="entry name" value="Cytochrome P450"/>
    <property type="match status" value="1"/>
</dbReference>
<gene>
    <name evidence="3" type="ORF">ACFOZ0_28770</name>
</gene>
<protein>
    <submittedName>
        <fullName evidence="3">Cytochrome P450</fullName>
    </submittedName>
</protein>
<proteinExistence type="inferred from homology"/>
<feature type="compositionally biased region" description="Pro residues" evidence="2">
    <location>
        <begin position="496"/>
        <end position="513"/>
    </location>
</feature>
<name>A0ABV7SPK0_9ACTN</name>
<reference evidence="4" key="1">
    <citation type="journal article" date="2019" name="Int. J. Syst. Evol. Microbiol.">
        <title>The Global Catalogue of Microorganisms (GCM) 10K type strain sequencing project: providing services to taxonomists for standard genome sequencing and annotation.</title>
        <authorList>
            <consortium name="The Broad Institute Genomics Platform"/>
            <consortium name="The Broad Institute Genome Sequencing Center for Infectious Disease"/>
            <person name="Wu L."/>
            <person name="Ma J."/>
        </authorList>
    </citation>
    <scope>NUCLEOTIDE SEQUENCE [LARGE SCALE GENOMIC DNA]</scope>
    <source>
        <strain evidence="4">CGMCC 4.7035</strain>
    </source>
</reference>
<comment type="caution">
    <text evidence="3">The sequence shown here is derived from an EMBL/GenBank/DDBJ whole genome shotgun (WGS) entry which is preliminary data.</text>
</comment>
<sequence>MTPESHSLTGRDLTGTDGPASIPPPGCPAHGRGPGGARRLYGPEAEDLGALYEKLRAEHGAVAPVLIHDDVPMWVVLGHGENLHMVRSPAHFSRDSRIWAPLQSGEIKPDHPLTPHFAWQPICSYAEGDEHLRLRGAVTGAVSTIDYRGLRRYINRSTQALVNRFCEDGRADLVGQFADHLPMAVMCEVLGMPDEYNDRIVHAARDMLKGTETAIASNQYIVDALARLTARRRAQPEEDFTSHLINHPARLTDEEIREHLRLVLIAAYEATANLLANVLRVMITDPRFRAQLNGGQMTVPEAVEQSLWDEPPFSTILGYFAKQDTELGGQRIRKGDGLLLGIAPGNVDPRVRPDLAANMQGNRSHLAFGGGPHECPGQDIGRAIADTGIDALLMRLPDIQLDCDEDELRWTATIASRHLVELPVRFEPRPPQDVTQQPALRQVPPQRPGWLVTTSGPDIATPTAAPAPAPTPAPTPASAPVPVPAPMPMPEQVAAPPMPPEQVAAPPMPPEPATAPQHRPGVWRRLLRWWRGQ</sequence>
<dbReference type="SUPFAM" id="SSF48264">
    <property type="entry name" value="Cytochrome P450"/>
    <property type="match status" value="1"/>
</dbReference>
<dbReference type="InterPro" id="IPR002397">
    <property type="entry name" value="Cyt_P450_B"/>
</dbReference>
<evidence type="ECO:0000313" key="4">
    <source>
        <dbReference type="Proteomes" id="UP001595701"/>
    </source>
</evidence>
<dbReference type="PRINTS" id="PR00359">
    <property type="entry name" value="BP450"/>
</dbReference>
<feature type="region of interest" description="Disordered" evidence="2">
    <location>
        <begin position="428"/>
        <end position="519"/>
    </location>
</feature>
<keyword evidence="4" id="KW-1185">Reference proteome</keyword>
<feature type="compositionally biased region" description="Pro residues" evidence="2">
    <location>
        <begin position="465"/>
        <end position="489"/>
    </location>
</feature>
<dbReference type="Proteomes" id="UP001595701">
    <property type="component" value="Unassembled WGS sequence"/>
</dbReference>
<accession>A0ABV7SPK0</accession>
<dbReference type="RefSeq" id="WP_310774831.1">
    <property type="nucleotide sequence ID" value="NZ_JBHRWR010000028.1"/>
</dbReference>
<evidence type="ECO:0000256" key="1">
    <source>
        <dbReference type="ARBA" id="ARBA00010617"/>
    </source>
</evidence>
<dbReference type="CDD" id="cd20623">
    <property type="entry name" value="CYP_unk"/>
    <property type="match status" value="1"/>
</dbReference>